<evidence type="ECO:0000313" key="2">
    <source>
        <dbReference type="Proteomes" id="UP000317650"/>
    </source>
</evidence>
<comment type="caution">
    <text evidence="1">The sequence shown here is derived from an EMBL/GenBank/DDBJ whole genome shotgun (WGS) entry which is preliminary data.</text>
</comment>
<dbReference type="AlphaFoldDB" id="A0A4S8JD21"/>
<gene>
    <name evidence="1" type="ORF">C4D60_Mb07t05110</name>
</gene>
<proteinExistence type="predicted"/>
<evidence type="ECO:0000313" key="1">
    <source>
        <dbReference type="EMBL" id="THU59727.1"/>
    </source>
</evidence>
<organism evidence="1 2">
    <name type="scientific">Musa balbisiana</name>
    <name type="common">Banana</name>
    <dbReference type="NCBI Taxonomy" id="52838"/>
    <lineage>
        <taxon>Eukaryota</taxon>
        <taxon>Viridiplantae</taxon>
        <taxon>Streptophyta</taxon>
        <taxon>Embryophyta</taxon>
        <taxon>Tracheophyta</taxon>
        <taxon>Spermatophyta</taxon>
        <taxon>Magnoliopsida</taxon>
        <taxon>Liliopsida</taxon>
        <taxon>Zingiberales</taxon>
        <taxon>Musaceae</taxon>
        <taxon>Musa</taxon>
    </lineage>
</organism>
<reference evidence="1 2" key="1">
    <citation type="journal article" date="2019" name="Nat. Plants">
        <title>Genome sequencing of Musa balbisiana reveals subgenome evolution and function divergence in polyploid bananas.</title>
        <authorList>
            <person name="Yao X."/>
        </authorList>
    </citation>
    <scope>NUCLEOTIDE SEQUENCE [LARGE SCALE GENOMIC DNA]</scope>
    <source>
        <strain evidence="2">cv. DH-PKW</strain>
        <tissue evidence="1">Leaves</tissue>
    </source>
</reference>
<protein>
    <submittedName>
        <fullName evidence="1">Uncharacterized protein</fullName>
    </submittedName>
</protein>
<dbReference type="EMBL" id="PYDT01000005">
    <property type="protein sequence ID" value="THU59727.1"/>
    <property type="molecule type" value="Genomic_DNA"/>
</dbReference>
<keyword evidence="2" id="KW-1185">Reference proteome</keyword>
<accession>A0A4S8JD21</accession>
<name>A0A4S8JD21_MUSBA</name>
<sequence length="119" mass="13834">MMRKEGTPCSHPNALSILSFMDSPYYQKQWKSSRREGFNLQHHRMWQAADKSAQNLHRYSSILVHDCSDRLVRVLFCASSICFNFHYHNMDPNVHRITDLQADTLLLSNHNNTNSKAGL</sequence>
<dbReference type="Proteomes" id="UP000317650">
    <property type="component" value="Chromosome 7"/>
</dbReference>